<accession>U2L3G3</accession>
<comment type="caution">
    <text evidence="1">The sequence shown here is derived from an EMBL/GenBank/DDBJ whole genome shotgun (WGS) entry which is preliminary data.</text>
</comment>
<dbReference type="STRING" id="1125725.HMPREF1325_0911"/>
<name>U2L3G3_TRESO</name>
<gene>
    <name evidence="2" type="ORF">HMPREF0860_1896</name>
    <name evidence="1" type="ORF">HMPREF1325_0911</name>
</gene>
<evidence type="ECO:0000313" key="2">
    <source>
        <dbReference type="EMBL" id="ERJ98895.1"/>
    </source>
</evidence>
<evidence type="ECO:0000313" key="3">
    <source>
        <dbReference type="Proteomes" id="UP000016412"/>
    </source>
</evidence>
<evidence type="ECO:0000313" key="1">
    <source>
        <dbReference type="EMBL" id="ERF59413.1"/>
    </source>
</evidence>
<keyword evidence="4" id="KW-1185">Reference proteome</keyword>
<dbReference type="EMBL" id="AVQI01000079">
    <property type="protein sequence ID" value="ERJ98895.1"/>
    <property type="molecule type" value="Genomic_DNA"/>
</dbReference>
<dbReference type="AlphaFoldDB" id="U2L3G3"/>
<protein>
    <submittedName>
        <fullName evidence="1">Uncharacterized protein</fullName>
    </submittedName>
</protein>
<sequence length="38" mass="4684">MSFESKDLYILHAILSYDFSFCKKNIYYFVFIFFVSKE</sequence>
<dbReference type="PATRIC" id="fig|1125725.3.peg.2663"/>
<evidence type="ECO:0000313" key="4">
    <source>
        <dbReference type="Proteomes" id="UP000016646"/>
    </source>
</evidence>
<dbReference type="Proteomes" id="UP000016646">
    <property type="component" value="Unassembled WGS sequence"/>
</dbReference>
<dbReference type="Proteomes" id="UP000016412">
    <property type="component" value="Unassembled WGS sequence"/>
</dbReference>
<dbReference type="EMBL" id="AUZJ01000071">
    <property type="protein sequence ID" value="ERF59413.1"/>
    <property type="molecule type" value="Genomic_DNA"/>
</dbReference>
<reference evidence="3 4" key="1">
    <citation type="submission" date="2013-08" db="EMBL/GenBank/DDBJ databases">
        <authorList>
            <person name="Durkin A.S."/>
            <person name="Haft D.R."/>
            <person name="McCorrison J."/>
            <person name="Torralba M."/>
            <person name="Gillis M."/>
            <person name="Haft D.H."/>
            <person name="Methe B."/>
            <person name="Sutton G."/>
            <person name="Nelson K.E."/>
        </authorList>
    </citation>
    <scope>NUCLEOTIDE SEQUENCE [LARGE SCALE GENOMIC DNA]</scope>
    <source>
        <strain evidence="2 4">ATCC 35536</strain>
        <strain evidence="1 3">VPI DR56BR1116</strain>
    </source>
</reference>
<proteinExistence type="predicted"/>
<organism evidence="1 3">
    <name type="scientific">Treponema socranskii subsp. socranskii VPI DR56BR1116 = ATCC 35536</name>
    <dbReference type="NCBI Taxonomy" id="1125725"/>
    <lineage>
        <taxon>Bacteria</taxon>
        <taxon>Pseudomonadati</taxon>
        <taxon>Spirochaetota</taxon>
        <taxon>Spirochaetia</taxon>
        <taxon>Spirochaetales</taxon>
        <taxon>Treponemataceae</taxon>
        <taxon>Treponema</taxon>
    </lineage>
</organism>